<organism evidence="1 2">
    <name type="scientific">Leucogyrophana mollusca</name>
    <dbReference type="NCBI Taxonomy" id="85980"/>
    <lineage>
        <taxon>Eukaryota</taxon>
        <taxon>Fungi</taxon>
        <taxon>Dikarya</taxon>
        <taxon>Basidiomycota</taxon>
        <taxon>Agaricomycotina</taxon>
        <taxon>Agaricomycetes</taxon>
        <taxon>Agaricomycetidae</taxon>
        <taxon>Boletales</taxon>
        <taxon>Boletales incertae sedis</taxon>
        <taxon>Leucogyrophana</taxon>
    </lineage>
</organism>
<gene>
    <name evidence="1" type="ORF">BV22DRAFT_1067000</name>
</gene>
<keyword evidence="2" id="KW-1185">Reference proteome</keyword>
<evidence type="ECO:0000313" key="1">
    <source>
        <dbReference type="EMBL" id="KAH7924352.1"/>
    </source>
</evidence>
<accession>A0ACB8BF34</accession>
<dbReference type="EMBL" id="MU266427">
    <property type="protein sequence ID" value="KAH7924352.1"/>
    <property type="molecule type" value="Genomic_DNA"/>
</dbReference>
<dbReference type="Proteomes" id="UP000790709">
    <property type="component" value="Unassembled WGS sequence"/>
</dbReference>
<sequence length="473" mass="53180">MHFGFRYRFLPSGAHLRVMSRSKYDSWSKDDLIVRITELEGRSQRDAKPVASTGEKKTFLFSAHPLRKIAVKFCYSGWEYNGLAFQNGPTPLPTVEDVLFKAFAKTKLVDAAAGLDGCGWERCGRTDRGVSAAGQVVSLWVRNLRPSLHEEQRRELRYVSVLNRVLPPTIRVLAWSPVAPTFSARFNCQHRHYKYFFTSHGLDISLMQQAANLLVGEHDFRNLCKLDPAKQITNFKRRVLRAEISPVSESGDDEVYVFDLVGSAFLYHQVRHIMAILFLVGTGVEQPSIVSALTNVDAETRALTGGPDLEIVDRKPEYQMADGLPLMLWDCAYLESDVQWETGVDGNESGSGSDLYHQLHSIHQRSLIHTTLDAHFLSAAAQFHSRTPQYFPFSRTGLTTTTIPRTSNSREAPVLAVPLGGGTYKRGAKYVPVLLRKRLDHVEVANERWRSGKGGRREEKKTAMKDDAVDGDE</sequence>
<evidence type="ECO:0000313" key="2">
    <source>
        <dbReference type="Proteomes" id="UP000790709"/>
    </source>
</evidence>
<proteinExistence type="predicted"/>
<reference evidence="1" key="1">
    <citation type="journal article" date="2021" name="New Phytol.">
        <title>Evolutionary innovations through gain and loss of genes in the ectomycorrhizal Boletales.</title>
        <authorList>
            <person name="Wu G."/>
            <person name="Miyauchi S."/>
            <person name="Morin E."/>
            <person name="Kuo A."/>
            <person name="Drula E."/>
            <person name="Varga T."/>
            <person name="Kohler A."/>
            <person name="Feng B."/>
            <person name="Cao Y."/>
            <person name="Lipzen A."/>
            <person name="Daum C."/>
            <person name="Hundley H."/>
            <person name="Pangilinan J."/>
            <person name="Johnson J."/>
            <person name="Barry K."/>
            <person name="LaButti K."/>
            <person name="Ng V."/>
            <person name="Ahrendt S."/>
            <person name="Min B."/>
            <person name="Choi I.G."/>
            <person name="Park H."/>
            <person name="Plett J.M."/>
            <person name="Magnuson J."/>
            <person name="Spatafora J.W."/>
            <person name="Nagy L.G."/>
            <person name="Henrissat B."/>
            <person name="Grigoriev I.V."/>
            <person name="Yang Z.L."/>
            <person name="Xu J."/>
            <person name="Martin F.M."/>
        </authorList>
    </citation>
    <scope>NUCLEOTIDE SEQUENCE</scope>
    <source>
        <strain evidence="1">KUC20120723A-06</strain>
    </source>
</reference>
<name>A0ACB8BF34_9AGAM</name>
<comment type="caution">
    <text evidence="1">The sequence shown here is derived from an EMBL/GenBank/DDBJ whole genome shotgun (WGS) entry which is preliminary data.</text>
</comment>
<protein>
    <submittedName>
        <fullName evidence="1">tRNA pseudouridine synthase</fullName>
    </submittedName>
</protein>